<feature type="transmembrane region" description="Helical" evidence="19">
    <location>
        <begin position="61"/>
        <end position="83"/>
    </location>
</feature>
<dbReference type="OrthoDB" id="9810850at2"/>
<dbReference type="InterPro" id="IPR024791">
    <property type="entry name" value="Cyt_c/ubiquinol_Oxase_su3"/>
</dbReference>
<keyword evidence="6" id="KW-1003">Cell membrane</keyword>
<dbReference type="NCBIfam" id="TIGR02842">
    <property type="entry name" value="CyoC"/>
    <property type="match status" value="1"/>
</dbReference>
<comment type="function">
    <text evidence="12">Cytochrome bo(3) ubiquinol terminal oxidase is the component of the aerobic respiratory chain of E.coli that predominates when cells are grown at high aeration. Has proton pump activity across the membrane in addition to electron transfer, pumping 2 protons/electron.</text>
</comment>
<evidence type="ECO:0000256" key="10">
    <source>
        <dbReference type="ARBA" id="ARBA00023002"/>
    </source>
</evidence>
<feature type="transmembrane region" description="Helical" evidence="19">
    <location>
        <begin position="130"/>
        <end position="156"/>
    </location>
</feature>
<proteinExistence type="inferred from homology"/>
<dbReference type="SUPFAM" id="SSF81452">
    <property type="entry name" value="Cytochrome c oxidase subunit III-like"/>
    <property type="match status" value="1"/>
</dbReference>
<feature type="transmembrane region" description="Helical" evidence="19">
    <location>
        <begin position="20"/>
        <end position="41"/>
    </location>
</feature>
<dbReference type="GO" id="GO:0019646">
    <property type="term" value="P:aerobic electron transport chain"/>
    <property type="evidence" value="ECO:0007669"/>
    <property type="project" value="InterPro"/>
</dbReference>
<evidence type="ECO:0000256" key="19">
    <source>
        <dbReference type="SAM" id="Phobius"/>
    </source>
</evidence>
<comment type="similarity">
    <text evidence="2 18">Belongs to the cytochrome c oxidase subunit 3 family.</text>
</comment>
<evidence type="ECO:0000256" key="11">
    <source>
        <dbReference type="ARBA" id="ARBA00023136"/>
    </source>
</evidence>
<dbReference type="InterPro" id="IPR013833">
    <property type="entry name" value="Cyt_c_oxidase_su3_a-hlx"/>
</dbReference>
<keyword evidence="10" id="KW-0560">Oxidoreductase</keyword>
<dbReference type="Gene3D" id="1.20.120.80">
    <property type="entry name" value="Cytochrome c oxidase, subunit III, four-helix bundle"/>
    <property type="match status" value="1"/>
</dbReference>
<evidence type="ECO:0000313" key="21">
    <source>
        <dbReference type="EMBL" id="ADV33642.1"/>
    </source>
</evidence>
<evidence type="ECO:0000256" key="4">
    <source>
        <dbReference type="ARBA" id="ARBA00014687"/>
    </source>
</evidence>
<dbReference type="GO" id="GO:0005886">
    <property type="term" value="C:plasma membrane"/>
    <property type="evidence" value="ECO:0007669"/>
    <property type="project" value="UniProtKB-SubCell"/>
</dbReference>
<evidence type="ECO:0000256" key="7">
    <source>
        <dbReference type="ARBA" id="ARBA00022692"/>
    </source>
</evidence>
<evidence type="ECO:0000256" key="1">
    <source>
        <dbReference type="ARBA" id="ARBA00004651"/>
    </source>
</evidence>
<comment type="subunit">
    <text evidence="3">Heterooctamer of two A chains, two B chains, two C chains and two D chains.</text>
</comment>
<accession>E8Q626</accession>
<dbReference type="HOGENOM" id="CLU_044071_3_0_6"/>
<dbReference type="InterPro" id="IPR035973">
    <property type="entry name" value="Cyt_c_oxidase_su3-like_sf"/>
</dbReference>
<dbReference type="GO" id="GO:0004129">
    <property type="term" value="F:cytochrome-c oxidase activity"/>
    <property type="evidence" value="ECO:0007669"/>
    <property type="project" value="InterPro"/>
</dbReference>
<protein>
    <recommendedName>
        <fullName evidence="4">Cytochrome bo(3) ubiquinol oxidase subunit 3</fullName>
    </recommendedName>
    <alternativeName>
        <fullName evidence="15">Cytochrome o ubiquinol oxidase subunit 3</fullName>
    </alternativeName>
    <alternativeName>
        <fullName evidence="13">Oxidase bo(3) subunit 3</fullName>
    </alternativeName>
    <alternativeName>
        <fullName evidence="17">Ubiquinol oxidase chain C</fullName>
    </alternativeName>
    <alternativeName>
        <fullName evidence="16">Ubiquinol oxidase polypeptide III</fullName>
    </alternativeName>
    <alternativeName>
        <fullName evidence="14">Ubiquinol oxidase subunit 3</fullName>
    </alternativeName>
</protein>
<sequence>MHTINTTLQFDINKRVIFGFWLYIMSDCILFASLFAMHIVLSKHLNITVFDDHNNSIFNLNFIFSETVLLLLSSLACCKSMFYINKTWAQKFMQWICITELLGLCFIILEIYEFFHLIHHGYTPCYNAFFSSFFILIGTHGIHVIVGLIWIIIMIIQLTLNGLTQTNLIRLQCLSLFWHFLDIVWICVFTIVYLIGIL</sequence>
<organism evidence="21 22">
    <name type="scientific">Blochmanniella vafra (strain BVAF)</name>
    <dbReference type="NCBI Taxonomy" id="859654"/>
    <lineage>
        <taxon>Bacteria</taxon>
        <taxon>Pseudomonadati</taxon>
        <taxon>Pseudomonadota</taxon>
        <taxon>Gammaproteobacteria</taxon>
        <taxon>Enterobacterales</taxon>
        <taxon>Enterobacteriaceae</taxon>
        <taxon>ant endosymbionts</taxon>
        <taxon>Candidatus Blochmanniella</taxon>
    </lineage>
</organism>
<evidence type="ECO:0000256" key="15">
    <source>
        <dbReference type="ARBA" id="ARBA00032189"/>
    </source>
</evidence>
<name>E8Q626_BLOVB</name>
<evidence type="ECO:0000256" key="16">
    <source>
        <dbReference type="ARBA" id="ARBA00032717"/>
    </source>
</evidence>
<evidence type="ECO:0000256" key="5">
    <source>
        <dbReference type="ARBA" id="ARBA00022448"/>
    </source>
</evidence>
<dbReference type="GO" id="GO:0009486">
    <property type="term" value="F:cytochrome bo3 ubiquinol oxidase activity"/>
    <property type="evidence" value="ECO:0007669"/>
    <property type="project" value="InterPro"/>
</dbReference>
<dbReference type="InterPro" id="IPR000298">
    <property type="entry name" value="Cyt_c_oxidase-like_su3"/>
</dbReference>
<evidence type="ECO:0000256" key="12">
    <source>
        <dbReference type="ARBA" id="ARBA00025694"/>
    </source>
</evidence>
<dbReference type="AlphaFoldDB" id="E8Q626"/>
<feature type="transmembrane region" description="Helical" evidence="19">
    <location>
        <begin position="176"/>
        <end position="196"/>
    </location>
</feature>
<dbReference type="PANTHER" id="PTHR11403">
    <property type="entry name" value="CYTOCHROME C OXIDASE SUBUNIT III"/>
    <property type="match status" value="1"/>
</dbReference>
<evidence type="ECO:0000256" key="8">
    <source>
        <dbReference type="ARBA" id="ARBA00022982"/>
    </source>
</evidence>
<dbReference type="EMBL" id="CP002189">
    <property type="protein sequence ID" value="ADV33642.1"/>
    <property type="molecule type" value="Genomic_DNA"/>
</dbReference>
<feature type="transmembrane region" description="Helical" evidence="19">
    <location>
        <begin position="95"/>
        <end position="118"/>
    </location>
</feature>
<dbReference type="Proteomes" id="UP000007464">
    <property type="component" value="Chromosome"/>
</dbReference>
<dbReference type="RefSeq" id="WP_013516567.1">
    <property type="nucleotide sequence ID" value="NC_014909.2"/>
</dbReference>
<dbReference type="PROSITE" id="PS50253">
    <property type="entry name" value="COX3"/>
    <property type="match status" value="1"/>
</dbReference>
<comment type="subcellular location">
    <subcellularLocation>
        <location evidence="1 18">Cell membrane</location>
        <topology evidence="1 18">Multi-pass membrane protein</topology>
    </subcellularLocation>
</comment>
<dbReference type="KEGG" id="bva:BVAF_244"/>
<dbReference type="InterPro" id="IPR014206">
    <property type="entry name" value="Cyt_c_ubiqinol_oxidase_su3"/>
</dbReference>
<reference evidence="21 22" key="1">
    <citation type="journal article" date="2010" name="BMC Genomics">
        <title>Unprecedented loss of ammonia assimilation capability in a urease-encoding bacterial mutualist.</title>
        <authorList>
            <person name="Williams L.E."/>
            <person name="Wernegreen J.J."/>
        </authorList>
    </citation>
    <scope>NUCLEOTIDE SEQUENCE [LARGE SCALE GENOMIC DNA]</scope>
    <source>
        <strain evidence="21 22">BVAF</strain>
    </source>
</reference>
<evidence type="ECO:0000256" key="13">
    <source>
        <dbReference type="ARBA" id="ARBA00030072"/>
    </source>
</evidence>
<evidence type="ECO:0000259" key="20">
    <source>
        <dbReference type="PROSITE" id="PS50253"/>
    </source>
</evidence>
<feature type="domain" description="Heme-copper oxidase subunit III family profile" evidence="20">
    <location>
        <begin position="1"/>
        <end position="197"/>
    </location>
</feature>
<evidence type="ECO:0000256" key="3">
    <source>
        <dbReference type="ARBA" id="ARBA00011700"/>
    </source>
</evidence>
<dbReference type="PANTHER" id="PTHR11403:SF2">
    <property type="entry name" value="CYTOCHROME BO(3) UBIQUINOL OXIDASE SUBUNIT 3"/>
    <property type="match status" value="1"/>
</dbReference>
<evidence type="ECO:0000256" key="17">
    <source>
        <dbReference type="ARBA" id="ARBA00077247"/>
    </source>
</evidence>
<dbReference type="STRING" id="859654.BVAF_244"/>
<gene>
    <name evidence="21" type="primary">cyoC</name>
    <name evidence="21" type="ordered locus">BVAF_244</name>
</gene>
<dbReference type="Pfam" id="PF00510">
    <property type="entry name" value="COX3"/>
    <property type="match status" value="1"/>
</dbReference>
<keyword evidence="7 18" id="KW-0812">Transmembrane</keyword>
<keyword evidence="5" id="KW-0813">Transport</keyword>
<keyword evidence="22" id="KW-1185">Reference proteome</keyword>
<evidence type="ECO:0000256" key="14">
    <source>
        <dbReference type="ARBA" id="ARBA00031884"/>
    </source>
</evidence>
<evidence type="ECO:0000256" key="6">
    <source>
        <dbReference type="ARBA" id="ARBA00022475"/>
    </source>
</evidence>
<evidence type="ECO:0000256" key="9">
    <source>
        <dbReference type="ARBA" id="ARBA00022989"/>
    </source>
</evidence>
<evidence type="ECO:0000256" key="18">
    <source>
        <dbReference type="RuleBase" id="RU003376"/>
    </source>
</evidence>
<keyword evidence="11 19" id="KW-0472">Membrane</keyword>
<evidence type="ECO:0000256" key="2">
    <source>
        <dbReference type="ARBA" id="ARBA00010581"/>
    </source>
</evidence>
<keyword evidence="8" id="KW-0249">Electron transport</keyword>
<keyword evidence="9 19" id="KW-1133">Transmembrane helix</keyword>
<evidence type="ECO:0000313" key="22">
    <source>
        <dbReference type="Proteomes" id="UP000007464"/>
    </source>
</evidence>
<dbReference type="FunFam" id="1.20.120.80:FF:000001">
    <property type="entry name" value="Cytochrome (Ubi)quinol oxidase subunit III"/>
    <property type="match status" value="1"/>
</dbReference>